<proteinExistence type="predicted"/>
<keyword evidence="2" id="KW-1185">Reference proteome</keyword>
<reference evidence="1" key="1">
    <citation type="submission" date="2023-07" db="EMBL/GenBank/DDBJ databases">
        <title>Chromosome-level genome assembly of Artemia franciscana.</title>
        <authorList>
            <person name="Jo E."/>
        </authorList>
    </citation>
    <scope>NUCLEOTIDE SEQUENCE</scope>
    <source>
        <tissue evidence="1">Whole body</tissue>
    </source>
</reference>
<comment type="caution">
    <text evidence="1">The sequence shown here is derived from an EMBL/GenBank/DDBJ whole genome shotgun (WGS) entry which is preliminary data.</text>
</comment>
<sequence>MLLAVNRVISRTDCKLKKNSLKDNVSHPDYSGKALKDWSLKLEAWLVAISALQSEIKGQLSAKFSGMKSEIQLLNSKLSEKDKLISELNLRIEHQSNDYWN</sequence>
<dbReference type="AlphaFoldDB" id="A0AA88HIW6"/>
<accession>A0AA88HIW6</accession>
<organism evidence="1 2">
    <name type="scientific">Artemia franciscana</name>
    <name type="common">Brine shrimp</name>
    <name type="synonym">Artemia sanfranciscana</name>
    <dbReference type="NCBI Taxonomy" id="6661"/>
    <lineage>
        <taxon>Eukaryota</taxon>
        <taxon>Metazoa</taxon>
        <taxon>Ecdysozoa</taxon>
        <taxon>Arthropoda</taxon>
        <taxon>Crustacea</taxon>
        <taxon>Branchiopoda</taxon>
        <taxon>Anostraca</taxon>
        <taxon>Artemiidae</taxon>
        <taxon>Artemia</taxon>
    </lineage>
</organism>
<evidence type="ECO:0000313" key="1">
    <source>
        <dbReference type="EMBL" id="KAK2707874.1"/>
    </source>
</evidence>
<evidence type="ECO:0000313" key="2">
    <source>
        <dbReference type="Proteomes" id="UP001187531"/>
    </source>
</evidence>
<name>A0AA88HIW6_ARTSF</name>
<protein>
    <submittedName>
        <fullName evidence="1">Uncharacterized protein</fullName>
    </submittedName>
</protein>
<dbReference type="Proteomes" id="UP001187531">
    <property type="component" value="Unassembled WGS sequence"/>
</dbReference>
<gene>
    <name evidence="1" type="ORF">QYM36_015527</name>
</gene>
<dbReference type="EMBL" id="JAVRJZ010000019">
    <property type="protein sequence ID" value="KAK2707874.1"/>
    <property type="molecule type" value="Genomic_DNA"/>
</dbReference>